<keyword evidence="3" id="KW-1185">Reference proteome</keyword>
<evidence type="ECO:0000313" key="3">
    <source>
        <dbReference type="Proteomes" id="UP001159042"/>
    </source>
</evidence>
<feature type="chain" id="PRO_5044001184" evidence="1">
    <location>
        <begin position="21"/>
        <end position="117"/>
    </location>
</feature>
<dbReference type="CDD" id="cd23992">
    <property type="entry name" value="PBP_GOBP"/>
    <property type="match status" value="1"/>
</dbReference>
<accession>A0AAV8VRF4</accession>
<dbReference type="EMBL" id="JANEYG010000041">
    <property type="protein sequence ID" value="KAJ8916645.1"/>
    <property type="molecule type" value="Genomic_DNA"/>
</dbReference>
<evidence type="ECO:0000256" key="1">
    <source>
        <dbReference type="SAM" id="SignalP"/>
    </source>
</evidence>
<name>A0AAV8VRF4_9CUCU</name>
<reference evidence="2 3" key="1">
    <citation type="journal article" date="2023" name="Insect Mol. Biol.">
        <title>Genome sequencing provides insights into the evolution of gene families encoding plant cell wall-degrading enzymes in longhorned beetles.</title>
        <authorList>
            <person name="Shin N.R."/>
            <person name="Okamura Y."/>
            <person name="Kirsch R."/>
            <person name="Pauchet Y."/>
        </authorList>
    </citation>
    <scope>NUCLEOTIDE SEQUENCE [LARGE SCALE GENOMIC DNA]</scope>
    <source>
        <strain evidence="2">EAD_L_NR</strain>
    </source>
</reference>
<dbReference type="SUPFAM" id="SSF47565">
    <property type="entry name" value="Insect pheromone/odorant-binding proteins"/>
    <property type="match status" value="1"/>
</dbReference>
<dbReference type="Gene3D" id="1.10.238.20">
    <property type="entry name" value="Pheromone/general odorant binding protein domain"/>
    <property type="match status" value="1"/>
</dbReference>
<proteinExistence type="predicted"/>
<dbReference type="InterPro" id="IPR006170">
    <property type="entry name" value="PBP/GOBP"/>
</dbReference>
<gene>
    <name evidence="2" type="ORF">NQ315_000290</name>
</gene>
<sequence>MAPFLIFFLALSTSVFEGNCANPESNATLSDYCIQETEITQELVDEYTSDPKKEPTEDFYCYLHCIFTGLGLVGDDGTVDVDSFKIVFEKVDVECLKTVPKIVECTDMKALDKCDVS</sequence>
<organism evidence="2 3">
    <name type="scientific">Exocentrus adspersus</name>
    <dbReference type="NCBI Taxonomy" id="1586481"/>
    <lineage>
        <taxon>Eukaryota</taxon>
        <taxon>Metazoa</taxon>
        <taxon>Ecdysozoa</taxon>
        <taxon>Arthropoda</taxon>
        <taxon>Hexapoda</taxon>
        <taxon>Insecta</taxon>
        <taxon>Pterygota</taxon>
        <taxon>Neoptera</taxon>
        <taxon>Endopterygota</taxon>
        <taxon>Coleoptera</taxon>
        <taxon>Polyphaga</taxon>
        <taxon>Cucujiformia</taxon>
        <taxon>Chrysomeloidea</taxon>
        <taxon>Cerambycidae</taxon>
        <taxon>Lamiinae</taxon>
        <taxon>Acanthocinini</taxon>
        <taxon>Exocentrus</taxon>
    </lineage>
</organism>
<dbReference type="InterPro" id="IPR036728">
    <property type="entry name" value="PBP_GOBP_sf"/>
</dbReference>
<dbReference type="AlphaFoldDB" id="A0AAV8VRF4"/>
<dbReference type="GO" id="GO:0005549">
    <property type="term" value="F:odorant binding"/>
    <property type="evidence" value="ECO:0007669"/>
    <property type="project" value="InterPro"/>
</dbReference>
<evidence type="ECO:0000313" key="2">
    <source>
        <dbReference type="EMBL" id="KAJ8916645.1"/>
    </source>
</evidence>
<dbReference type="Proteomes" id="UP001159042">
    <property type="component" value="Unassembled WGS sequence"/>
</dbReference>
<feature type="signal peptide" evidence="1">
    <location>
        <begin position="1"/>
        <end position="20"/>
    </location>
</feature>
<dbReference type="Pfam" id="PF01395">
    <property type="entry name" value="PBP_GOBP"/>
    <property type="match status" value="1"/>
</dbReference>
<keyword evidence="1" id="KW-0732">Signal</keyword>
<comment type="caution">
    <text evidence="2">The sequence shown here is derived from an EMBL/GenBank/DDBJ whole genome shotgun (WGS) entry which is preliminary data.</text>
</comment>
<protein>
    <submittedName>
        <fullName evidence="2">Uncharacterized protein</fullName>
    </submittedName>
</protein>